<keyword evidence="3" id="KW-0540">Nuclease</keyword>
<dbReference type="InterPro" id="IPR005135">
    <property type="entry name" value="Endo/exonuclease/phosphatase"/>
</dbReference>
<dbReference type="GO" id="GO:0006281">
    <property type="term" value="P:DNA repair"/>
    <property type="evidence" value="ECO:0007669"/>
    <property type="project" value="UniProtKB-KW"/>
</dbReference>
<comment type="cofactor">
    <cofactor evidence="2">
        <name>Mg(2+)</name>
        <dbReference type="ChEBI" id="CHEBI:18420"/>
    </cofactor>
</comment>
<evidence type="ECO:0000256" key="3">
    <source>
        <dbReference type="ARBA" id="ARBA00022722"/>
    </source>
</evidence>
<dbReference type="AlphaFoldDB" id="A0ABD5TDW7"/>
<dbReference type="PANTHER" id="PTHR15822:SF4">
    <property type="entry name" value="TYROSYL-DNA PHOSPHODIESTERASE 2"/>
    <property type="match status" value="1"/>
</dbReference>
<dbReference type="GO" id="GO:0004519">
    <property type="term" value="F:endonuclease activity"/>
    <property type="evidence" value="ECO:0007669"/>
    <property type="project" value="UniProtKB-KW"/>
</dbReference>
<keyword evidence="5" id="KW-0227">DNA damage</keyword>
<proteinExistence type="predicted"/>
<evidence type="ECO:0000313" key="11">
    <source>
        <dbReference type="Proteomes" id="UP001596443"/>
    </source>
</evidence>
<dbReference type="GO" id="GO:0016787">
    <property type="term" value="F:hydrolase activity"/>
    <property type="evidence" value="ECO:0007669"/>
    <property type="project" value="UniProtKB-KW"/>
</dbReference>
<comment type="caution">
    <text evidence="10">The sequence shown here is derived from an EMBL/GenBank/DDBJ whole genome shotgun (WGS) entry which is preliminary data.</text>
</comment>
<gene>
    <name evidence="10" type="ORF">ACFQFD_14840</name>
</gene>
<dbReference type="InterPro" id="IPR051547">
    <property type="entry name" value="TDP2-like"/>
</dbReference>
<dbReference type="SUPFAM" id="SSF56219">
    <property type="entry name" value="DNase I-like"/>
    <property type="match status" value="1"/>
</dbReference>
<keyword evidence="8" id="KW-0234">DNA repair</keyword>
<evidence type="ECO:0000256" key="8">
    <source>
        <dbReference type="ARBA" id="ARBA00023204"/>
    </source>
</evidence>
<dbReference type="Gene3D" id="3.60.10.10">
    <property type="entry name" value="Endonuclease/exonuclease/phosphatase"/>
    <property type="match status" value="1"/>
</dbReference>
<dbReference type="Pfam" id="PF03372">
    <property type="entry name" value="Exo_endo_phos"/>
    <property type="match status" value="1"/>
</dbReference>
<dbReference type="InterPro" id="IPR036691">
    <property type="entry name" value="Endo/exonu/phosph_ase_sf"/>
</dbReference>
<dbReference type="GeneID" id="81210339"/>
<dbReference type="Proteomes" id="UP001596443">
    <property type="component" value="Unassembled WGS sequence"/>
</dbReference>
<keyword evidence="4" id="KW-0479">Metal-binding</keyword>
<evidence type="ECO:0000313" key="10">
    <source>
        <dbReference type="EMBL" id="MFC6787224.1"/>
    </source>
</evidence>
<keyword evidence="6" id="KW-0378">Hydrolase</keyword>
<evidence type="ECO:0000256" key="7">
    <source>
        <dbReference type="ARBA" id="ARBA00022842"/>
    </source>
</evidence>
<evidence type="ECO:0000259" key="9">
    <source>
        <dbReference type="Pfam" id="PF03372"/>
    </source>
</evidence>
<dbReference type="GO" id="GO:0046872">
    <property type="term" value="F:metal ion binding"/>
    <property type="evidence" value="ECO:0007669"/>
    <property type="project" value="UniProtKB-KW"/>
</dbReference>
<keyword evidence="11" id="KW-1185">Reference proteome</keyword>
<keyword evidence="10" id="KW-0255">Endonuclease</keyword>
<name>A0ABD5TDW7_9EURY</name>
<dbReference type="InterPro" id="IPR006311">
    <property type="entry name" value="TAT_signal"/>
</dbReference>
<dbReference type="RefSeq" id="WP_284061401.1">
    <property type="nucleotide sequence ID" value="NZ_CP126158.1"/>
</dbReference>
<evidence type="ECO:0000256" key="1">
    <source>
        <dbReference type="ARBA" id="ARBA00001936"/>
    </source>
</evidence>
<accession>A0ABD5TDW7</accession>
<evidence type="ECO:0000256" key="5">
    <source>
        <dbReference type="ARBA" id="ARBA00022763"/>
    </source>
</evidence>
<keyword evidence="7" id="KW-0460">Magnesium</keyword>
<evidence type="ECO:0000256" key="6">
    <source>
        <dbReference type="ARBA" id="ARBA00022801"/>
    </source>
</evidence>
<protein>
    <submittedName>
        <fullName evidence="10">Endonuclease/exonuclease/phosphatase family protein</fullName>
    </submittedName>
</protein>
<evidence type="ECO:0000256" key="4">
    <source>
        <dbReference type="ARBA" id="ARBA00022723"/>
    </source>
</evidence>
<reference evidence="10 11" key="1">
    <citation type="journal article" date="2019" name="Int. J. Syst. Evol. Microbiol.">
        <title>The Global Catalogue of Microorganisms (GCM) 10K type strain sequencing project: providing services to taxonomists for standard genome sequencing and annotation.</title>
        <authorList>
            <consortium name="The Broad Institute Genomics Platform"/>
            <consortium name="The Broad Institute Genome Sequencing Center for Infectious Disease"/>
            <person name="Wu L."/>
            <person name="Ma J."/>
        </authorList>
    </citation>
    <scope>NUCLEOTIDE SEQUENCE [LARGE SCALE GENOMIC DNA]</scope>
    <source>
        <strain evidence="10 11">SYNS20</strain>
    </source>
</reference>
<dbReference type="PROSITE" id="PS51318">
    <property type="entry name" value="TAT"/>
    <property type="match status" value="1"/>
</dbReference>
<feature type="domain" description="Endonuclease/exonuclease/phosphatase" evidence="9">
    <location>
        <begin position="87"/>
        <end position="363"/>
    </location>
</feature>
<dbReference type="EMBL" id="JBHSWX010000012">
    <property type="protein sequence ID" value="MFC6787224.1"/>
    <property type="molecule type" value="Genomic_DNA"/>
</dbReference>
<sequence>MPSFNRTDSGYSRRGVLRGLAGAGIGVAGTAGATAAGDDGDGARPTVLTQNVYFGIDFSRLLAADSVRAFRRIVGEFVDEIEPRVYRARADAVAAAAAAADADVIALQEATLFRIQRPSDYGSQGSAAAEEVVDLLDEVDAALADRGLDFRRAAVTTTSDAELPATTDGGTADLRVTDRNAVLVREGLDVDSVETDTFAASPSIRMPDTDQTVALRRGYARADVSIGGGTVAAVSTHLESVSSVLRVLQASELVEALPTDRPVLLGGDFNSGPGTEPAAYDLLTDTFSDPFVRLDPSGEGHTCCQDPDLRNDRSQLNRRIDGVLRRGALRATSVGRVNHRRADQIDVRDRDEDRTATLWPSDHAGVVATFRSA</sequence>
<dbReference type="PANTHER" id="PTHR15822">
    <property type="entry name" value="TRAF AND TNF RECEPTOR-ASSOCIATED PROTEIN"/>
    <property type="match status" value="1"/>
</dbReference>
<comment type="cofactor">
    <cofactor evidence="1">
        <name>Mn(2+)</name>
        <dbReference type="ChEBI" id="CHEBI:29035"/>
    </cofactor>
</comment>
<evidence type="ECO:0000256" key="2">
    <source>
        <dbReference type="ARBA" id="ARBA00001946"/>
    </source>
</evidence>
<organism evidence="10 11">
    <name type="scientific">Halobaculum halobium</name>
    <dbReference type="NCBI Taxonomy" id="3032281"/>
    <lineage>
        <taxon>Archaea</taxon>
        <taxon>Methanobacteriati</taxon>
        <taxon>Methanobacteriota</taxon>
        <taxon>Stenosarchaea group</taxon>
        <taxon>Halobacteria</taxon>
        <taxon>Halobacteriales</taxon>
        <taxon>Haloferacaceae</taxon>
        <taxon>Halobaculum</taxon>
    </lineage>
</organism>